<gene>
    <name evidence="2" type="ORF">T4A_13703</name>
</gene>
<comment type="caution">
    <text evidence="2">The sequence shown here is derived from an EMBL/GenBank/DDBJ whole genome shotgun (WGS) entry which is preliminary data.</text>
</comment>
<dbReference type="Pfam" id="PF10551">
    <property type="entry name" value="MULE"/>
    <property type="match status" value="1"/>
</dbReference>
<feature type="domain" description="MULE transposase" evidence="1">
    <location>
        <begin position="39"/>
        <end position="93"/>
    </location>
</feature>
<dbReference type="AlphaFoldDB" id="A0A0V1DUC3"/>
<reference evidence="2 3" key="1">
    <citation type="submission" date="2015-01" db="EMBL/GenBank/DDBJ databases">
        <title>Evolution of Trichinella species and genotypes.</title>
        <authorList>
            <person name="Korhonen P.K."/>
            <person name="Edoardo P."/>
            <person name="Giuseppe L.R."/>
            <person name="Gasser R.B."/>
        </authorList>
    </citation>
    <scope>NUCLEOTIDE SEQUENCE [LARGE SCALE GENOMIC DNA]</scope>
    <source>
        <strain evidence="2">ISS13</strain>
    </source>
</reference>
<name>A0A0V1DUC3_TRIPS</name>
<organism evidence="2 3">
    <name type="scientific">Trichinella pseudospiralis</name>
    <name type="common">Parasitic roundworm</name>
    <dbReference type="NCBI Taxonomy" id="6337"/>
    <lineage>
        <taxon>Eukaryota</taxon>
        <taxon>Metazoa</taxon>
        <taxon>Ecdysozoa</taxon>
        <taxon>Nematoda</taxon>
        <taxon>Enoplea</taxon>
        <taxon>Dorylaimia</taxon>
        <taxon>Trichinellida</taxon>
        <taxon>Trichinellidae</taxon>
        <taxon>Trichinella</taxon>
    </lineage>
</organism>
<dbReference type="EMBL" id="JYDR01000226">
    <property type="protein sequence ID" value="KRY65168.1"/>
    <property type="molecule type" value="Genomic_DNA"/>
</dbReference>
<evidence type="ECO:0000259" key="1">
    <source>
        <dbReference type="Pfam" id="PF10551"/>
    </source>
</evidence>
<proteinExistence type="predicted"/>
<dbReference type="Proteomes" id="UP000054632">
    <property type="component" value="Unassembled WGS sequence"/>
</dbReference>
<evidence type="ECO:0000313" key="3">
    <source>
        <dbReference type="Proteomes" id="UP000054632"/>
    </source>
</evidence>
<evidence type="ECO:0000313" key="2">
    <source>
        <dbReference type="EMBL" id="KRY65168.1"/>
    </source>
</evidence>
<dbReference type="InterPro" id="IPR018289">
    <property type="entry name" value="MULE_transposase_dom"/>
</dbReference>
<sequence>MDEGYTRGSGFVRRSAAYGVQPRRVVALTGRLRRNLSTYSRIFEVVYFKAEVELGVQLDPAKFVCDFETALITAIQSNFPNTRLQGCFFHFCQAVVLQVGRLGLGNHYANNQELRKKVKMLMAISIFAGESSARGFPNLKCWGVALFDFFQREWLPATKISLWNVRGVVVRTNNHLDDWQNRMKKRARKHHLRFYRFLQLIIDE</sequence>
<protein>
    <recommendedName>
        <fullName evidence="1">MULE transposase domain-containing protein</fullName>
    </recommendedName>
</protein>
<accession>A0A0V1DUC3</accession>